<evidence type="ECO:0000256" key="1">
    <source>
        <dbReference type="PROSITE-ProRule" id="PRU00176"/>
    </source>
</evidence>
<dbReference type="Proteomes" id="UP000835052">
    <property type="component" value="Unassembled WGS sequence"/>
</dbReference>
<dbReference type="Pfam" id="PF00076">
    <property type="entry name" value="RRM_1"/>
    <property type="match status" value="1"/>
</dbReference>
<evidence type="ECO:0000256" key="2">
    <source>
        <dbReference type="SAM" id="MobiDB-lite"/>
    </source>
</evidence>
<dbReference type="GO" id="GO:0003723">
    <property type="term" value="F:RNA binding"/>
    <property type="evidence" value="ECO:0007669"/>
    <property type="project" value="UniProtKB-UniRule"/>
</dbReference>
<feature type="domain" description="RRM" evidence="3">
    <location>
        <begin position="13"/>
        <end position="91"/>
    </location>
</feature>
<comment type="caution">
    <text evidence="4">The sequence shown here is derived from an EMBL/GenBank/DDBJ whole genome shotgun (WGS) entry which is preliminary data.</text>
</comment>
<proteinExistence type="predicted"/>
<dbReference type="Gene3D" id="3.30.70.330">
    <property type="match status" value="1"/>
</dbReference>
<accession>A0A8S1HU22</accession>
<reference evidence="4" key="1">
    <citation type="submission" date="2020-10" db="EMBL/GenBank/DDBJ databases">
        <authorList>
            <person name="Kikuchi T."/>
        </authorList>
    </citation>
    <scope>NUCLEOTIDE SEQUENCE</scope>
    <source>
        <strain evidence="4">NKZ352</strain>
    </source>
</reference>
<feature type="region of interest" description="Disordered" evidence="2">
    <location>
        <begin position="95"/>
        <end position="136"/>
    </location>
</feature>
<dbReference type="InterPro" id="IPR000504">
    <property type="entry name" value="RRM_dom"/>
</dbReference>
<dbReference type="EMBL" id="CAJGYM010000139">
    <property type="protein sequence ID" value="CAD6198788.1"/>
    <property type="molecule type" value="Genomic_DNA"/>
</dbReference>
<dbReference type="InterPro" id="IPR035979">
    <property type="entry name" value="RBD_domain_sf"/>
</dbReference>
<keyword evidence="5" id="KW-1185">Reference proteome</keyword>
<feature type="compositionally biased region" description="Basic and acidic residues" evidence="2">
    <location>
        <begin position="95"/>
        <end position="121"/>
    </location>
</feature>
<name>A0A8S1HU22_9PELO</name>
<dbReference type="AlphaFoldDB" id="A0A8S1HU22"/>
<evidence type="ECO:0000259" key="3">
    <source>
        <dbReference type="PROSITE" id="PS50102"/>
    </source>
</evidence>
<keyword evidence="1" id="KW-0694">RNA-binding</keyword>
<evidence type="ECO:0000313" key="5">
    <source>
        <dbReference type="Proteomes" id="UP000835052"/>
    </source>
</evidence>
<evidence type="ECO:0000313" key="4">
    <source>
        <dbReference type="EMBL" id="CAD6198788.1"/>
    </source>
</evidence>
<gene>
    <name evidence="4" type="ORF">CAUJ_LOCUS14694</name>
</gene>
<organism evidence="4 5">
    <name type="scientific">Caenorhabditis auriculariae</name>
    <dbReference type="NCBI Taxonomy" id="2777116"/>
    <lineage>
        <taxon>Eukaryota</taxon>
        <taxon>Metazoa</taxon>
        <taxon>Ecdysozoa</taxon>
        <taxon>Nematoda</taxon>
        <taxon>Chromadorea</taxon>
        <taxon>Rhabditida</taxon>
        <taxon>Rhabditina</taxon>
        <taxon>Rhabditomorpha</taxon>
        <taxon>Rhabditoidea</taxon>
        <taxon>Rhabditidae</taxon>
        <taxon>Peloderinae</taxon>
        <taxon>Caenorhabditis</taxon>
    </lineage>
</organism>
<sequence>MSSSSTSSTLRGASFFVKDFPASYDEFDLFNVFVKFGPVDIVRLGKNRSPAEDVFGFISMLSLDAADNIRTSLSGGRLYINEKISIDVSEMREKRSFETKKPRKSDEALPTERKSFSEKSRAQKNRRSRSRGPSPLRPIITNIFPVNNSCSVKVVEHLPRELKDQLVFTVLPINDAKESIFTELLKEMKIFYETQKPIKDTGDIIAVGSDCILFIGGEAHRTRRISEKTLYCLDSGEVRDYDPQNTFTMQKKFTLLPCKVASCALEGAVWDKSVIPALSKFREIIHKWGEFQGHLEAETFAYTSGINLVKLHSVGESLVDNLAKRGYCKVIPLGRELHTYDRCALLAIRNICQVKRANENVGEASDLRKSLDQMKISI</sequence>
<protein>
    <recommendedName>
        <fullName evidence="3">RRM domain-containing protein</fullName>
    </recommendedName>
</protein>
<dbReference type="PROSITE" id="PS50102">
    <property type="entry name" value="RRM"/>
    <property type="match status" value="1"/>
</dbReference>
<dbReference type="OrthoDB" id="5818176at2759"/>
<dbReference type="SUPFAM" id="SSF54928">
    <property type="entry name" value="RNA-binding domain, RBD"/>
    <property type="match status" value="1"/>
</dbReference>
<dbReference type="SMART" id="SM00360">
    <property type="entry name" value="RRM"/>
    <property type="match status" value="1"/>
</dbReference>
<dbReference type="CDD" id="cd00590">
    <property type="entry name" value="RRM_SF"/>
    <property type="match status" value="1"/>
</dbReference>
<dbReference type="InterPro" id="IPR012677">
    <property type="entry name" value="Nucleotide-bd_a/b_plait_sf"/>
</dbReference>